<comment type="function">
    <text evidence="13">CRISPR (clustered regularly interspaced short palindromic repeat) is an adaptive immune system that provides protection against mobile genetic elements (viruses, transposable elements and conjugative plasmids). CRISPR clusters contain sequences complementary to antecedent mobile elements and target invading nucleic acids. CRISPR clusters are transcribed and processed into CRISPR RNA (crRNA).</text>
</comment>
<evidence type="ECO:0000313" key="15">
    <source>
        <dbReference type="EMBL" id="SMP19265.1"/>
    </source>
</evidence>
<dbReference type="InterPro" id="IPR013343">
    <property type="entry name" value="CRISPR-assoc_prot_Cas4"/>
</dbReference>
<organism evidence="15 16">
    <name type="scientific">Laceyella tengchongensis</name>
    <dbReference type="NCBI Taxonomy" id="574699"/>
    <lineage>
        <taxon>Bacteria</taxon>
        <taxon>Bacillati</taxon>
        <taxon>Bacillota</taxon>
        <taxon>Bacilli</taxon>
        <taxon>Bacillales</taxon>
        <taxon>Thermoactinomycetaceae</taxon>
        <taxon>Laceyella</taxon>
    </lineage>
</organism>
<gene>
    <name evidence="15" type="ORF">SAMN06265361_103268</name>
</gene>
<evidence type="ECO:0000256" key="1">
    <source>
        <dbReference type="ARBA" id="ARBA00001966"/>
    </source>
</evidence>
<feature type="domain" description="DUF83" evidence="14">
    <location>
        <begin position="8"/>
        <end position="183"/>
    </location>
</feature>
<evidence type="ECO:0000256" key="4">
    <source>
        <dbReference type="ARBA" id="ARBA00020049"/>
    </source>
</evidence>
<evidence type="ECO:0000313" key="16">
    <source>
        <dbReference type="Proteomes" id="UP001157946"/>
    </source>
</evidence>
<dbReference type="Proteomes" id="UP001157946">
    <property type="component" value="Unassembled WGS sequence"/>
</dbReference>
<dbReference type="Gene3D" id="3.90.320.10">
    <property type="match status" value="1"/>
</dbReference>
<keyword evidence="12 13" id="KW-0464">Manganese</keyword>
<accession>A0AA46AFF9</accession>
<proteinExistence type="inferred from homology"/>
<dbReference type="GO" id="GO:0046872">
    <property type="term" value="F:metal ion binding"/>
    <property type="evidence" value="ECO:0007669"/>
    <property type="project" value="UniProtKB-KW"/>
</dbReference>
<keyword evidence="8 13" id="KW-0269">Exonuclease</keyword>
<evidence type="ECO:0000256" key="7">
    <source>
        <dbReference type="ARBA" id="ARBA00022801"/>
    </source>
</evidence>
<evidence type="ECO:0000256" key="11">
    <source>
        <dbReference type="ARBA" id="ARBA00023118"/>
    </source>
</evidence>
<evidence type="ECO:0000256" key="8">
    <source>
        <dbReference type="ARBA" id="ARBA00022839"/>
    </source>
</evidence>
<evidence type="ECO:0000256" key="9">
    <source>
        <dbReference type="ARBA" id="ARBA00023004"/>
    </source>
</evidence>
<dbReference type="EMBL" id="FXTU01000003">
    <property type="protein sequence ID" value="SMP19265.1"/>
    <property type="molecule type" value="Genomic_DNA"/>
</dbReference>
<dbReference type="AlphaFoldDB" id="A0AA46AFF9"/>
<keyword evidence="16" id="KW-1185">Reference proteome</keyword>
<dbReference type="NCBIfam" id="TIGR00372">
    <property type="entry name" value="cas4"/>
    <property type="match status" value="1"/>
</dbReference>
<evidence type="ECO:0000256" key="3">
    <source>
        <dbReference type="ARBA" id="ARBA00012768"/>
    </source>
</evidence>
<keyword evidence="9 13" id="KW-0408">Iron</keyword>
<comment type="similarity">
    <text evidence="2 13">Belongs to the CRISPR-associated exonuclease Cas4 family.</text>
</comment>
<dbReference type="InterPro" id="IPR051827">
    <property type="entry name" value="Cas4_exonuclease"/>
</dbReference>
<dbReference type="InterPro" id="IPR011604">
    <property type="entry name" value="PDDEXK-like_dom_sf"/>
</dbReference>
<dbReference type="EC" id="3.1.12.1" evidence="3 13"/>
<protein>
    <recommendedName>
        <fullName evidence="4 13">CRISPR-associated exonuclease Cas4</fullName>
        <ecNumber evidence="3 13">3.1.12.1</ecNumber>
    </recommendedName>
</protein>
<dbReference type="RefSeq" id="WP_102992371.1">
    <property type="nucleotide sequence ID" value="NZ_FXTU01000003.1"/>
</dbReference>
<dbReference type="PANTHER" id="PTHR36531">
    <property type="entry name" value="CRISPR-ASSOCIATED EXONUCLEASE CAS4"/>
    <property type="match status" value="1"/>
</dbReference>
<keyword evidence="7 13" id="KW-0378">Hydrolase</keyword>
<dbReference type="GO" id="GO:0051607">
    <property type="term" value="P:defense response to virus"/>
    <property type="evidence" value="ECO:0007669"/>
    <property type="project" value="UniProtKB-KW"/>
</dbReference>
<dbReference type="GO" id="GO:0004527">
    <property type="term" value="F:exonuclease activity"/>
    <property type="evidence" value="ECO:0007669"/>
    <property type="project" value="UniProtKB-KW"/>
</dbReference>
<evidence type="ECO:0000256" key="12">
    <source>
        <dbReference type="ARBA" id="ARBA00023211"/>
    </source>
</evidence>
<dbReference type="InterPro" id="IPR022765">
    <property type="entry name" value="Dna2/Cas4_DUF83"/>
</dbReference>
<evidence type="ECO:0000256" key="10">
    <source>
        <dbReference type="ARBA" id="ARBA00023014"/>
    </source>
</evidence>
<dbReference type="GO" id="GO:0051536">
    <property type="term" value="F:iron-sulfur cluster binding"/>
    <property type="evidence" value="ECO:0007669"/>
    <property type="project" value="UniProtKB-KW"/>
</dbReference>
<name>A0AA46AFF9_9BACL</name>
<sequence>MENPTVEGHAINAYVFCPRRCYYEYVEKTFYHNVYTMHGKLLHEYVDQVGRETRGERECYRSVFLYSEKYGLSIRCDLIEEEQGQIYPVEYKRGKAAGWENNVLQVCAQALALEEYLRKPVDVGYLFFYGSNQRKKVIFDEEIRRRTIEVIGIIRELYLSDNPPAGIDDWKKCCKCSLVDYCLPRERRQLRGKIRWERFI</sequence>
<dbReference type="PANTHER" id="PTHR36531:SF6">
    <property type="entry name" value="DNA REPLICATION ATP-DEPENDENT HELICASE_NUCLEASE DNA2"/>
    <property type="match status" value="1"/>
</dbReference>
<evidence type="ECO:0000256" key="5">
    <source>
        <dbReference type="ARBA" id="ARBA00022722"/>
    </source>
</evidence>
<keyword evidence="5 13" id="KW-0540">Nuclease</keyword>
<comment type="cofactor">
    <cofactor evidence="1">
        <name>[4Fe-4S] cluster</name>
        <dbReference type="ChEBI" id="CHEBI:49883"/>
    </cofactor>
</comment>
<comment type="cofactor">
    <cofactor evidence="13">
        <name>iron-sulfur cluster</name>
        <dbReference type="ChEBI" id="CHEBI:30408"/>
    </cofactor>
</comment>
<dbReference type="Pfam" id="PF01930">
    <property type="entry name" value="Cas_Cas4"/>
    <property type="match status" value="1"/>
</dbReference>
<keyword evidence="11 13" id="KW-0051">Antiviral defense</keyword>
<keyword evidence="6 13" id="KW-0479">Metal-binding</keyword>
<keyword evidence="10 13" id="KW-0411">Iron-sulfur</keyword>
<evidence type="ECO:0000256" key="2">
    <source>
        <dbReference type="ARBA" id="ARBA00009189"/>
    </source>
</evidence>
<reference evidence="15" key="1">
    <citation type="submission" date="2017-05" db="EMBL/GenBank/DDBJ databases">
        <authorList>
            <person name="Varghese N."/>
            <person name="Submissions S."/>
        </authorList>
    </citation>
    <scope>NUCLEOTIDE SEQUENCE</scope>
    <source>
        <strain evidence="15">DSM 45262</strain>
    </source>
</reference>
<comment type="caution">
    <text evidence="15">The sequence shown here is derived from an EMBL/GenBank/DDBJ whole genome shotgun (WGS) entry which is preliminary data.</text>
</comment>
<comment type="cofactor">
    <cofactor evidence="13">
        <name>Mg(2+)</name>
        <dbReference type="ChEBI" id="CHEBI:18420"/>
    </cofactor>
    <cofactor evidence="13">
        <name>Mn(2+)</name>
        <dbReference type="ChEBI" id="CHEBI:29035"/>
    </cofactor>
    <text evidence="13">Mg(2+) or Mn(2+) required for ssDNA cleavage activity.</text>
</comment>
<evidence type="ECO:0000256" key="6">
    <source>
        <dbReference type="ARBA" id="ARBA00022723"/>
    </source>
</evidence>
<evidence type="ECO:0000259" key="14">
    <source>
        <dbReference type="Pfam" id="PF01930"/>
    </source>
</evidence>
<evidence type="ECO:0000256" key="13">
    <source>
        <dbReference type="RuleBase" id="RU365022"/>
    </source>
</evidence>